<evidence type="ECO:0000313" key="2">
    <source>
        <dbReference type="EMBL" id="KAJ8924044.1"/>
    </source>
</evidence>
<keyword evidence="1" id="KW-0812">Transmembrane</keyword>
<protein>
    <submittedName>
        <fullName evidence="2">Uncharacterized protein</fullName>
    </submittedName>
</protein>
<evidence type="ECO:0000313" key="3">
    <source>
        <dbReference type="Proteomes" id="UP001159042"/>
    </source>
</evidence>
<keyword evidence="1" id="KW-1133">Transmembrane helix</keyword>
<feature type="transmembrane region" description="Helical" evidence="1">
    <location>
        <begin position="12"/>
        <end position="30"/>
    </location>
</feature>
<sequence length="117" mass="12941">MTEPQAMDDPSVVVLIVLSLLMFVICLLTFTKMCKCACVNTATQEEPQRRTSNDTRASIYIIEENGDVLVINPSAGDVEKCEVKHSYENLAPPPYFSTLDALAHASYELPPSYPIDT</sequence>
<dbReference type="Proteomes" id="UP001159042">
    <property type="component" value="Unassembled WGS sequence"/>
</dbReference>
<name>A0AAV8WC17_9CUCU</name>
<comment type="caution">
    <text evidence="2">The sequence shown here is derived from an EMBL/GenBank/DDBJ whole genome shotgun (WGS) entry which is preliminary data.</text>
</comment>
<keyword evidence="1" id="KW-0472">Membrane</keyword>
<evidence type="ECO:0000256" key="1">
    <source>
        <dbReference type="SAM" id="Phobius"/>
    </source>
</evidence>
<reference evidence="2 3" key="1">
    <citation type="journal article" date="2023" name="Insect Mol. Biol.">
        <title>Genome sequencing provides insights into the evolution of gene families encoding plant cell wall-degrading enzymes in longhorned beetles.</title>
        <authorList>
            <person name="Shin N.R."/>
            <person name="Okamura Y."/>
            <person name="Kirsch R."/>
            <person name="Pauchet Y."/>
        </authorList>
    </citation>
    <scope>NUCLEOTIDE SEQUENCE [LARGE SCALE GENOMIC DNA]</scope>
    <source>
        <strain evidence="2">EAD_L_NR</strain>
    </source>
</reference>
<dbReference type="EMBL" id="JANEYG010000003">
    <property type="protein sequence ID" value="KAJ8924044.1"/>
    <property type="molecule type" value="Genomic_DNA"/>
</dbReference>
<dbReference type="AlphaFoldDB" id="A0AAV8WC17"/>
<accession>A0AAV8WC17</accession>
<proteinExistence type="predicted"/>
<keyword evidence="3" id="KW-1185">Reference proteome</keyword>
<gene>
    <name evidence="2" type="ORF">NQ315_006821</name>
</gene>
<organism evidence="2 3">
    <name type="scientific">Exocentrus adspersus</name>
    <dbReference type="NCBI Taxonomy" id="1586481"/>
    <lineage>
        <taxon>Eukaryota</taxon>
        <taxon>Metazoa</taxon>
        <taxon>Ecdysozoa</taxon>
        <taxon>Arthropoda</taxon>
        <taxon>Hexapoda</taxon>
        <taxon>Insecta</taxon>
        <taxon>Pterygota</taxon>
        <taxon>Neoptera</taxon>
        <taxon>Endopterygota</taxon>
        <taxon>Coleoptera</taxon>
        <taxon>Polyphaga</taxon>
        <taxon>Cucujiformia</taxon>
        <taxon>Chrysomeloidea</taxon>
        <taxon>Cerambycidae</taxon>
        <taxon>Lamiinae</taxon>
        <taxon>Acanthocinini</taxon>
        <taxon>Exocentrus</taxon>
    </lineage>
</organism>